<dbReference type="InterPro" id="IPR020471">
    <property type="entry name" value="AKR"/>
</dbReference>
<dbReference type="PANTHER" id="PTHR43827:SF3">
    <property type="entry name" value="NADP-DEPENDENT OXIDOREDUCTASE DOMAIN-CONTAINING PROTEIN"/>
    <property type="match status" value="1"/>
</dbReference>
<dbReference type="InterPro" id="IPR018170">
    <property type="entry name" value="Aldo/ket_reductase_CS"/>
</dbReference>
<dbReference type="CDD" id="cd19071">
    <property type="entry name" value="AKR_AKR1-5-like"/>
    <property type="match status" value="1"/>
</dbReference>
<comment type="similarity">
    <text evidence="1">Belongs to the aldo/keto reductase family.</text>
</comment>
<sequence length="281" mass="30960">MSDNYASVPLRELNNGAFMPSIGLGTWPLDDIQAGAAVAHALEAGYRLIDTAEQYGNEEGIGEGIGSTSIPREEIFITSKFNAQWHSVQGVMDAWENSCKRLGVDYIDLFLIHWPNPNQGNYVQAWEGLVKLLKRGRVRAIGTSNFTVEQLQEIIDATGVVPDVNQFQLSPFWLDDARVAFHSEHGILTEAWAPLGRGEHGLLETSPVVQAAAAHKVTPAQAVLRWHIERGVVPIPKTSNPDRMVENLDVFAFNLSPAEVLAIDELDGTADERVDPMRFGH</sequence>
<name>A0ABP9TTV5_9MICC</name>
<evidence type="ECO:0000256" key="1">
    <source>
        <dbReference type="ARBA" id="ARBA00007905"/>
    </source>
</evidence>
<dbReference type="Proteomes" id="UP001501257">
    <property type="component" value="Unassembled WGS sequence"/>
</dbReference>
<dbReference type="EMBL" id="BAABLK010000094">
    <property type="protein sequence ID" value="GAA5229183.1"/>
    <property type="molecule type" value="Genomic_DNA"/>
</dbReference>
<dbReference type="InterPro" id="IPR023210">
    <property type="entry name" value="NADP_OxRdtase_dom"/>
</dbReference>
<dbReference type="PRINTS" id="PR00069">
    <property type="entry name" value="ALDKETRDTASE"/>
</dbReference>
<protein>
    <submittedName>
        <fullName evidence="5">Aldo/keto reductase</fullName>
    </submittedName>
</protein>
<dbReference type="PIRSF" id="PIRSF000097">
    <property type="entry name" value="AKR"/>
    <property type="match status" value="1"/>
</dbReference>
<comment type="caution">
    <text evidence="5">The sequence shown here is derived from an EMBL/GenBank/DDBJ whole genome shotgun (WGS) entry which is preliminary data.</text>
</comment>
<dbReference type="SUPFAM" id="SSF51430">
    <property type="entry name" value="NAD(P)-linked oxidoreductase"/>
    <property type="match status" value="1"/>
</dbReference>
<dbReference type="PANTHER" id="PTHR43827">
    <property type="entry name" value="2,5-DIKETO-D-GLUCONIC ACID REDUCTASE"/>
    <property type="match status" value="1"/>
</dbReference>
<keyword evidence="6" id="KW-1185">Reference proteome</keyword>
<keyword evidence="2" id="KW-0521">NADP</keyword>
<evidence type="ECO:0000256" key="2">
    <source>
        <dbReference type="ARBA" id="ARBA00022857"/>
    </source>
</evidence>
<dbReference type="PROSITE" id="PS00798">
    <property type="entry name" value="ALDOKETO_REDUCTASE_1"/>
    <property type="match status" value="1"/>
</dbReference>
<evidence type="ECO:0000313" key="6">
    <source>
        <dbReference type="Proteomes" id="UP001501257"/>
    </source>
</evidence>
<organism evidence="5 6">
    <name type="scientific">Paeniglutamicibacter antarcticus</name>
    <dbReference type="NCBI Taxonomy" id="494023"/>
    <lineage>
        <taxon>Bacteria</taxon>
        <taxon>Bacillati</taxon>
        <taxon>Actinomycetota</taxon>
        <taxon>Actinomycetes</taxon>
        <taxon>Micrococcales</taxon>
        <taxon>Micrococcaceae</taxon>
        <taxon>Paeniglutamicibacter</taxon>
    </lineage>
</organism>
<proteinExistence type="inferred from homology"/>
<reference evidence="6" key="1">
    <citation type="journal article" date="2019" name="Int. J. Syst. Evol. Microbiol.">
        <title>The Global Catalogue of Microorganisms (GCM) 10K type strain sequencing project: providing services to taxonomists for standard genome sequencing and annotation.</title>
        <authorList>
            <consortium name="The Broad Institute Genomics Platform"/>
            <consortium name="The Broad Institute Genome Sequencing Center for Infectious Disease"/>
            <person name="Wu L."/>
            <person name="Ma J."/>
        </authorList>
    </citation>
    <scope>NUCLEOTIDE SEQUENCE [LARGE SCALE GENOMIC DNA]</scope>
    <source>
        <strain evidence="6">JCM 18952</strain>
    </source>
</reference>
<gene>
    <name evidence="5" type="ORF">GCM10025778_37220</name>
</gene>
<evidence type="ECO:0000259" key="4">
    <source>
        <dbReference type="Pfam" id="PF00248"/>
    </source>
</evidence>
<dbReference type="PROSITE" id="PS00063">
    <property type="entry name" value="ALDOKETO_REDUCTASE_3"/>
    <property type="match status" value="1"/>
</dbReference>
<evidence type="ECO:0000256" key="3">
    <source>
        <dbReference type="ARBA" id="ARBA00023002"/>
    </source>
</evidence>
<feature type="domain" description="NADP-dependent oxidoreductase" evidence="4">
    <location>
        <begin position="22"/>
        <end position="267"/>
    </location>
</feature>
<accession>A0ABP9TTV5</accession>
<keyword evidence="3" id="KW-0560">Oxidoreductase</keyword>
<dbReference type="RefSeq" id="WP_210100995.1">
    <property type="nucleotide sequence ID" value="NZ_BAABLK010000094.1"/>
</dbReference>
<evidence type="ECO:0000313" key="5">
    <source>
        <dbReference type="EMBL" id="GAA5229183.1"/>
    </source>
</evidence>
<dbReference type="Pfam" id="PF00248">
    <property type="entry name" value="Aldo_ket_red"/>
    <property type="match status" value="1"/>
</dbReference>
<dbReference type="Gene3D" id="3.20.20.100">
    <property type="entry name" value="NADP-dependent oxidoreductase domain"/>
    <property type="match status" value="1"/>
</dbReference>
<dbReference type="InterPro" id="IPR036812">
    <property type="entry name" value="NAD(P)_OxRdtase_dom_sf"/>
</dbReference>